<accession>A0A1S8KZQ8</accession>
<keyword evidence="4" id="KW-1185">Reference proteome</keyword>
<reference evidence="3 4" key="1">
    <citation type="submission" date="2022-04" db="EMBL/GenBank/DDBJ databases">
        <title>Genome sequence of C. roseum typestrain.</title>
        <authorList>
            <person name="Poehlein A."/>
            <person name="Schoch T."/>
            <person name="Duerre P."/>
            <person name="Daniel R."/>
        </authorList>
    </citation>
    <scope>NUCLEOTIDE SEQUENCE [LARGE SCALE GENOMIC DNA]</scope>
    <source>
        <strain evidence="3 4">DSM 7320</strain>
    </source>
</reference>
<protein>
    <recommendedName>
        <fullName evidence="2">Phage tail tape measure protein domain-containing protein</fullName>
    </recommendedName>
</protein>
<keyword evidence="1" id="KW-1188">Viral release from host cell</keyword>
<proteinExistence type="predicted"/>
<sequence>MAQEDIADLAIRLSMEDASFTQGVQNLKRNLGVIDAGFKESIAGLKDWGKNVDALKNNASALGEKIETQQKIVKEYQEQLNKTKQSLQESSQKMLDLKERVQSAKTAWEESKQELGANAEATQKLKKDYSELNAEYEKSEQKVRSNAKSMDGYNIQLDKQQAKLKEMQAELATTNKHIAEQSSVWLATGKQLETASKKMKTVGEGFTTLGATMSTHFTVPIVAGLGLATKASADFEHEMADIQKEIAAKGEDVKSVMGEMSSLSLKWSEDFGQSTENINESLLTLVKDGYSGSESMQIMGTALNTARGANEDLAAIVDGLGSSLEAYKMKTDNAAETTSNMAHLADTFAYIANHTKASVISLSEGFSTVGPTASALHQPMEEVAASLGVLQSNGIDASTAATSLQAGLVNLTKPTKKMKEALDEMKYSAFDSHGKMKELTTIITEMNSKMAGWTEQQKQAAIAAIFGKESLASWNVLMGKGGDYLKNLSTNANNATGEVKKLSDSMKDTSKNNFKELEESVHALGVAFGKDVLPVITPLVKDITEDVNAFSNLDDATKKNIIEIGGLIALGGPLIAFTGKTIKGIGNITGGLSKLSDWFGKKLVEKGIKDNTTAQDTNTKSVATNTETLVTNTKAEAENTAATGLNTKAKETNSKANGDYKNTIDDLGNTVENSTKKTGTAAEEVENLGKATASTAEKTGAAEKTVGKLASTAAETAGKAGIAASAVEGLGSVAGGAEAGLASAEGGAVALGGAVAGIAAPIAIGVGAIALVGAAGYEIHKKLTDNTIPTIDLFADDVETQSTNITNSTNDMATGVVTSVTKISDSTKQAVGAYEKLNDSVTKTEEDIYINSDKFSTQTKNTVINNFSDIVNANTGFDDEIKGDRIRAFSEIVEGTNTLTTENKDTIVNQYKDLLHQTDGLTLQQKDTIIKNLKDTMTNSVGITASQVQQIKSKYDEMTNMVNSATDKRVSHETSVLQGLFSKSTSITADEQQAILSNITRYGTAQKDETSAYEQQILQIYSNAASQHRKTTQQENQQIAQIRDTMNKNAVQTLSKSEVDSKIIMQRLKDYNKNMTDQQASDTVQAAEKARQGAVKAANDKYNQTMATIIQERDGTHSITEDQADKMIKEAKRQRDESINKADDMKEGVIKKVQALDGDAVWNMDTSTGEMLGAYDKLKKNIGETFNQLGKDIQDIIGGINSWLDKHPIIAKIGKSIGDLATANWGGLAGDVKSLLGFAKGTENAPQGWAWVGEEGPELMWFQGGEQVIPHGDSQTIVQQMQKTGGSTPAMTADSDKLKTTETYGENLNVNFGKGLTNSVDYAINPLNNMTSKLNTTMDVTANRYIGYGKKNVQNLGTGISQSANVATTALGNLTDTLNTNMGTFSINAVNYGMNTSKSVGAGITNKSQEVIGAQQGVTNTLNSNLSKFATDATSYGTHTDSSIQVGLQNNSNAIYTTVSNITSTIGILLQSFANGCNIYGTEAVNSVSAGIQQSESNLTNIVKDLTDKVTNAFNEGFDVHSPSRKLFWTGTMVGQGLMNGIQSKNLGGFIKKWLGNLTGNVQVAGGNISSILAAALNIDGEPLTWLPALEMIASRESGTPGVLGTGDASLVNSIGVGNEFATGLMQMLPSTFQSYMKAGFGSITNGLDNAVAAIRYIADRYKTPFAIPNWNNSSYIGYATGTDNASKGWRLTGEEGPEWVYFSGGETVLNNKNTSNIMDNFKGLLNAVKNTKLSIPDVSGTHYNTTNNVTNNNYNTPSGTGGDVNINLYNPNIYGYKDVKKLMRDAYNIQVNYQQGKGAY</sequence>
<dbReference type="RefSeq" id="WP_077832830.1">
    <property type="nucleotide sequence ID" value="NZ_CP096983.1"/>
</dbReference>
<dbReference type="PANTHER" id="PTHR37813">
    <property type="entry name" value="FELS-2 PROPHAGE PROTEIN"/>
    <property type="match status" value="1"/>
</dbReference>
<dbReference type="SUPFAM" id="SSF53955">
    <property type="entry name" value="Lysozyme-like"/>
    <property type="match status" value="1"/>
</dbReference>
<evidence type="ECO:0000313" key="3">
    <source>
        <dbReference type="EMBL" id="URZ11527.1"/>
    </source>
</evidence>
<dbReference type="InterPro" id="IPR010090">
    <property type="entry name" value="Phage_tape_meas"/>
</dbReference>
<feature type="domain" description="Phage tail tape measure protein" evidence="2">
    <location>
        <begin position="264"/>
        <end position="467"/>
    </location>
</feature>
<evidence type="ECO:0000259" key="2">
    <source>
        <dbReference type="Pfam" id="PF10145"/>
    </source>
</evidence>
<name>A0A1S8KZQ8_9CLOT</name>
<dbReference type="Pfam" id="PF10145">
    <property type="entry name" value="PhageMin_Tail"/>
    <property type="match status" value="1"/>
</dbReference>
<dbReference type="KEGG" id="crw:CROST_022440"/>
<gene>
    <name evidence="3" type="ORF">CROST_022440</name>
</gene>
<dbReference type="EMBL" id="CP096983">
    <property type="protein sequence ID" value="URZ11527.1"/>
    <property type="molecule type" value="Genomic_DNA"/>
</dbReference>
<dbReference type="NCBIfam" id="TIGR01760">
    <property type="entry name" value="tape_meas_TP901"/>
    <property type="match status" value="1"/>
</dbReference>
<dbReference type="SUPFAM" id="SSF57997">
    <property type="entry name" value="Tropomyosin"/>
    <property type="match status" value="1"/>
</dbReference>
<dbReference type="InterPro" id="IPR023346">
    <property type="entry name" value="Lysozyme-like_dom_sf"/>
</dbReference>
<organism evidence="3 4">
    <name type="scientific">Clostridium felsineum</name>
    <dbReference type="NCBI Taxonomy" id="36839"/>
    <lineage>
        <taxon>Bacteria</taxon>
        <taxon>Bacillati</taxon>
        <taxon>Bacillota</taxon>
        <taxon>Clostridia</taxon>
        <taxon>Eubacteriales</taxon>
        <taxon>Clostridiaceae</taxon>
        <taxon>Clostridium</taxon>
    </lineage>
</organism>
<evidence type="ECO:0000256" key="1">
    <source>
        <dbReference type="ARBA" id="ARBA00022612"/>
    </source>
</evidence>
<dbReference type="PANTHER" id="PTHR37813:SF1">
    <property type="entry name" value="FELS-2 PROPHAGE PROTEIN"/>
    <property type="match status" value="1"/>
</dbReference>
<evidence type="ECO:0000313" key="4">
    <source>
        <dbReference type="Proteomes" id="UP000190951"/>
    </source>
</evidence>
<dbReference type="STRING" id="84029.CROST_35500"/>
<dbReference type="Proteomes" id="UP000190951">
    <property type="component" value="Chromosome"/>
</dbReference>